<evidence type="ECO:0000256" key="5">
    <source>
        <dbReference type="ARBA" id="ARBA00023015"/>
    </source>
</evidence>
<dbReference type="GO" id="GO:0043066">
    <property type="term" value="P:negative regulation of apoptotic process"/>
    <property type="evidence" value="ECO:0007669"/>
    <property type="project" value="TreeGrafter"/>
</dbReference>
<keyword evidence="8" id="KW-0175">Coiled coil</keyword>
<dbReference type="Pfam" id="PF01166">
    <property type="entry name" value="TSC22"/>
    <property type="match status" value="1"/>
</dbReference>
<dbReference type="AlphaFoldDB" id="A0A085MX26"/>
<keyword evidence="6" id="KW-0804">Transcription</keyword>
<dbReference type="PROSITE" id="PS01289">
    <property type="entry name" value="TSC22"/>
    <property type="match status" value="1"/>
</dbReference>
<reference evidence="11" key="1">
    <citation type="journal article" date="2014" name="Nat. Genet.">
        <title>Genome and transcriptome of the porcine whipworm Trichuris suis.</title>
        <authorList>
            <person name="Jex A.R."/>
            <person name="Nejsum P."/>
            <person name="Schwarz E.M."/>
            <person name="Hu L."/>
            <person name="Young N.D."/>
            <person name="Hall R.S."/>
            <person name="Korhonen P.K."/>
            <person name="Liao S."/>
            <person name="Thamsborg S."/>
            <person name="Xia J."/>
            <person name="Xu P."/>
            <person name="Wang S."/>
            <person name="Scheerlinck J.P."/>
            <person name="Hofmann A."/>
            <person name="Sternberg P.W."/>
            <person name="Wang J."/>
            <person name="Gasser R.B."/>
        </authorList>
    </citation>
    <scope>NUCLEOTIDE SEQUENCE [LARGE SCALE GENOMIC DNA]</scope>
    <source>
        <strain evidence="11">DCEP-RM93F</strain>
    </source>
</reference>
<dbReference type="SUPFAM" id="SSF58026">
    <property type="entry name" value="Delta-sleep-inducing peptide immunoreactive peptide"/>
    <property type="match status" value="1"/>
</dbReference>
<organism evidence="11">
    <name type="scientific">Trichuris suis</name>
    <name type="common">pig whipworm</name>
    <dbReference type="NCBI Taxonomy" id="68888"/>
    <lineage>
        <taxon>Eukaryota</taxon>
        <taxon>Metazoa</taxon>
        <taxon>Ecdysozoa</taxon>
        <taxon>Nematoda</taxon>
        <taxon>Enoplea</taxon>
        <taxon>Dorylaimia</taxon>
        <taxon>Trichinellida</taxon>
        <taxon>Trichuridae</taxon>
        <taxon>Trichuris</taxon>
    </lineage>
</organism>
<feature type="region of interest" description="Disordered" evidence="9">
    <location>
        <begin position="46"/>
        <end position="77"/>
    </location>
</feature>
<evidence type="ECO:0000256" key="10">
    <source>
        <dbReference type="SAM" id="SignalP"/>
    </source>
</evidence>
<name>A0A085MX26_9BILA</name>
<evidence type="ECO:0000256" key="1">
    <source>
        <dbReference type="ARBA" id="ARBA00004123"/>
    </source>
</evidence>
<comment type="similarity">
    <text evidence="3">Belongs to the TSC-22/Dip/Bun family.</text>
</comment>
<evidence type="ECO:0000256" key="4">
    <source>
        <dbReference type="ARBA" id="ARBA00022490"/>
    </source>
</evidence>
<sequence length="533" mass="56014">MSINELLRMVALTVTLFSADKVLVMTDGTGALRRAPGKESHFVVTRVEQSSSQDDSVLDDGESATPSSVFSSGGADEGGAPSNVVFKIGDSPVFRSSATDSTGLSLPLHTNYPETSSAVTISLISNSEPSSAHMIHSHSSRFHIVTLDDNPFRRGRWLCKEKQVTDEPKPSGDLCVETARRKFTVHPVATVALTAPTNGSTSFSSPSLVNASTPISSATTGVRNDNSYQAATASIMESDSFLSSVPEILTGGSPSGPVGRNIPDAVKPIASPVAAAPQEPKPASTSGAPSKPLLTLVNGSEHAGQMLDSLLPAISSPIDTVVEQLSADHILREIESNTMNAVSSTTTTWWPLPTSSNDRRYSEPAPSLSLKVLLDTLYGDARCGSGNLNEMFFLAILLIYCFCSQAATGGSTLESGATPSEVAIDNKIEQAMDLVKTHLLYAVREEVEVLKERIDKLEKTSRRLEAENKVLREHAPPEIVAQLGSLVTTKDATAGTPSSSSLPVPLVTVVGPSNPSGDSSSNALADRAAEGDG</sequence>
<feature type="signal peptide" evidence="10">
    <location>
        <begin position="1"/>
        <end position="19"/>
    </location>
</feature>
<dbReference type="GO" id="GO:0006357">
    <property type="term" value="P:regulation of transcription by RNA polymerase II"/>
    <property type="evidence" value="ECO:0007669"/>
    <property type="project" value="InterPro"/>
</dbReference>
<dbReference type="PANTHER" id="PTHR46745">
    <property type="entry name" value="TSC22 DOMAIN FAMILY PROTEIN 1"/>
    <property type="match status" value="1"/>
</dbReference>
<feature type="coiled-coil region" evidence="8">
    <location>
        <begin position="440"/>
        <end position="474"/>
    </location>
</feature>
<dbReference type="PANTHER" id="PTHR46745:SF1">
    <property type="entry name" value="TSC22 DOMAIN FAMILY PROTEIN 1"/>
    <property type="match status" value="1"/>
</dbReference>
<dbReference type="GO" id="GO:0005634">
    <property type="term" value="C:nucleus"/>
    <property type="evidence" value="ECO:0007669"/>
    <property type="project" value="UniProtKB-SubCell"/>
</dbReference>
<dbReference type="EMBL" id="KL367612">
    <property type="protein sequence ID" value="KFD61772.1"/>
    <property type="molecule type" value="Genomic_DNA"/>
</dbReference>
<comment type="subcellular location">
    <subcellularLocation>
        <location evidence="2">Cytoplasm</location>
    </subcellularLocation>
    <subcellularLocation>
        <location evidence="1">Nucleus</location>
    </subcellularLocation>
</comment>
<feature type="compositionally biased region" description="Low complexity" evidence="9">
    <location>
        <begin position="495"/>
        <end position="522"/>
    </location>
</feature>
<evidence type="ECO:0000313" key="11">
    <source>
        <dbReference type="EMBL" id="KFD61772.1"/>
    </source>
</evidence>
<evidence type="ECO:0000256" key="7">
    <source>
        <dbReference type="ARBA" id="ARBA00023242"/>
    </source>
</evidence>
<dbReference type="GO" id="GO:0008284">
    <property type="term" value="P:positive regulation of cell population proliferation"/>
    <property type="evidence" value="ECO:0007669"/>
    <property type="project" value="TreeGrafter"/>
</dbReference>
<dbReference type="InterPro" id="IPR047862">
    <property type="entry name" value="TSC22/BUN_CS"/>
</dbReference>
<protein>
    <recommendedName>
        <fullName evidence="12">TSC-22/dip/bun family protein</fullName>
    </recommendedName>
</protein>
<dbReference type="Proteomes" id="UP000030758">
    <property type="component" value="Unassembled WGS sequence"/>
</dbReference>
<evidence type="ECO:0000256" key="3">
    <source>
        <dbReference type="ARBA" id="ARBA00007908"/>
    </source>
</evidence>
<keyword evidence="4" id="KW-0963">Cytoplasm</keyword>
<evidence type="ECO:0008006" key="12">
    <source>
        <dbReference type="Google" id="ProtNLM"/>
    </source>
</evidence>
<dbReference type="InterPro" id="IPR000580">
    <property type="entry name" value="TSC22/Bun"/>
</dbReference>
<feature type="chain" id="PRO_5001795545" description="TSC-22/dip/bun family protein" evidence="10">
    <location>
        <begin position="20"/>
        <end position="533"/>
    </location>
</feature>
<keyword evidence="10" id="KW-0732">Signal</keyword>
<proteinExistence type="inferred from homology"/>
<dbReference type="GO" id="GO:0005829">
    <property type="term" value="C:cytosol"/>
    <property type="evidence" value="ECO:0007669"/>
    <property type="project" value="TreeGrafter"/>
</dbReference>
<keyword evidence="5" id="KW-0805">Transcription regulation</keyword>
<accession>A0A085MX26</accession>
<feature type="region of interest" description="Disordered" evidence="9">
    <location>
        <begin position="491"/>
        <end position="533"/>
    </location>
</feature>
<evidence type="ECO:0000256" key="8">
    <source>
        <dbReference type="SAM" id="Coils"/>
    </source>
</evidence>
<evidence type="ECO:0000256" key="2">
    <source>
        <dbReference type="ARBA" id="ARBA00004496"/>
    </source>
</evidence>
<evidence type="ECO:0000256" key="6">
    <source>
        <dbReference type="ARBA" id="ARBA00023163"/>
    </source>
</evidence>
<evidence type="ECO:0000256" key="9">
    <source>
        <dbReference type="SAM" id="MobiDB-lite"/>
    </source>
</evidence>
<keyword evidence="7" id="KW-0539">Nucleus</keyword>
<dbReference type="Gene3D" id="1.20.5.490">
    <property type="entry name" value="Single helix bin"/>
    <property type="match status" value="1"/>
</dbReference>
<gene>
    <name evidence="11" type="ORF">M514_03221</name>
</gene>